<reference evidence="2 3" key="1">
    <citation type="submission" date="2007-09" db="EMBL/GenBank/DDBJ databases">
        <title>Draft genome sequence of Faecalibacterium prausnitzii M21/2.</title>
        <authorList>
            <person name="Sudarsanam P."/>
            <person name="Ley R."/>
            <person name="Guruge J."/>
            <person name="Turnbaugh P.J."/>
            <person name="Mahowald M."/>
            <person name="Liep D."/>
            <person name="Gordon J."/>
        </authorList>
    </citation>
    <scope>NUCLEOTIDE SEQUENCE [LARGE SCALE GENOMIC DNA]</scope>
    <source>
        <strain evidence="2 3">M21/2</strain>
    </source>
</reference>
<proteinExistence type="predicted"/>
<protein>
    <submittedName>
        <fullName evidence="2">Uncharacterized protein</fullName>
    </submittedName>
</protein>
<comment type="caution">
    <text evidence="2">The sequence shown here is derived from an EMBL/GenBank/DDBJ whole genome shotgun (WGS) entry which is preliminary data.</text>
</comment>
<reference evidence="2 3" key="2">
    <citation type="submission" date="2007-09" db="EMBL/GenBank/DDBJ databases">
        <authorList>
            <person name="Fulton L."/>
            <person name="Clifton S."/>
            <person name="Fulton B."/>
            <person name="Xu J."/>
            <person name="Minx P."/>
            <person name="Pepin K.H."/>
            <person name="Johnson M."/>
            <person name="Thiruvilangam P."/>
            <person name="Bhonagiri V."/>
            <person name="Nash W.E."/>
            <person name="Mardis E.R."/>
            <person name="Wilson R.K."/>
        </authorList>
    </citation>
    <scope>NUCLEOTIDE SEQUENCE [LARGE SCALE GENOMIC DNA]</scope>
    <source>
        <strain evidence="2 3">M21/2</strain>
    </source>
</reference>
<name>A8SHU4_9FIRM</name>
<accession>A8SHU4</accession>
<sequence>MEARDSFCFPKNTKNPNPSPIEKRFGFSLFGASSDTELFKNHRSTIRF</sequence>
<feature type="region of interest" description="Disordered" evidence="1">
    <location>
        <begin position="1"/>
        <end position="20"/>
    </location>
</feature>
<gene>
    <name evidence="2" type="ORF">FAEPRAM212_03472</name>
</gene>
<dbReference type="HOGENOM" id="CLU_3153042_0_0_9"/>
<evidence type="ECO:0000313" key="2">
    <source>
        <dbReference type="EMBL" id="EDP20675.1"/>
    </source>
</evidence>
<dbReference type="AlphaFoldDB" id="A8SHU4"/>
<dbReference type="EMBL" id="ABED02000029">
    <property type="protein sequence ID" value="EDP20675.1"/>
    <property type="molecule type" value="Genomic_DNA"/>
</dbReference>
<organism evidence="2 3">
    <name type="scientific">Faecalibacterium prausnitzii M21/2</name>
    <dbReference type="NCBI Taxonomy" id="411485"/>
    <lineage>
        <taxon>Bacteria</taxon>
        <taxon>Bacillati</taxon>
        <taxon>Bacillota</taxon>
        <taxon>Clostridia</taxon>
        <taxon>Eubacteriales</taxon>
        <taxon>Oscillospiraceae</taxon>
        <taxon>Faecalibacterium</taxon>
    </lineage>
</organism>
<dbReference type="Proteomes" id="UP000005945">
    <property type="component" value="Unassembled WGS sequence"/>
</dbReference>
<evidence type="ECO:0000313" key="3">
    <source>
        <dbReference type="Proteomes" id="UP000005945"/>
    </source>
</evidence>
<evidence type="ECO:0000256" key="1">
    <source>
        <dbReference type="SAM" id="MobiDB-lite"/>
    </source>
</evidence>